<evidence type="ECO:0000313" key="1">
    <source>
        <dbReference type="EMBL" id="GGJ61196.1"/>
    </source>
</evidence>
<dbReference type="RefSeq" id="WP_189316651.1">
    <property type="nucleotide sequence ID" value="NZ_BMQA01000066.1"/>
</dbReference>
<gene>
    <name evidence="1" type="ORF">GCM10010121_084680</name>
</gene>
<keyword evidence="2" id="KW-1185">Reference proteome</keyword>
<reference evidence="1" key="2">
    <citation type="submission" date="2020-09" db="EMBL/GenBank/DDBJ databases">
        <authorList>
            <person name="Sun Q."/>
            <person name="Ohkuma M."/>
        </authorList>
    </citation>
    <scope>NUCLEOTIDE SEQUENCE</scope>
    <source>
        <strain evidence="1">JCM 3086</strain>
    </source>
</reference>
<proteinExistence type="predicted"/>
<evidence type="ECO:0008006" key="3">
    <source>
        <dbReference type="Google" id="ProtNLM"/>
    </source>
</evidence>
<organism evidence="1 2">
    <name type="scientific">Streptomyces brasiliensis</name>
    <dbReference type="NCBI Taxonomy" id="1954"/>
    <lineage>
        <taxon>Bacteria</taxon>
        <taxon>Bacillati</taxon>
        <taxon>Actinomycetota</taxon>
        <taxon>Actinomycetes</taxon>
        <taxon>Kitasatosporales</taxon>
        <taxon>Streptomycetaceae</taxon>
        <taxon>Streptomyces</taxon>
    </lineage>
</organism>
<dbReference type="Pfam" id="PF07366">
    <property type="entry name" value="SnoaL"/>
    <property type="match status" value="1"/>
</dbReference>
<dbReference type="AlphaFoldDB" id="A0A917UJ49"/>
<evidence type="ECO:0000313" key="2">
    <source>
        <dbReference type="Proteomes" id="UP000657574"/>
    </source>
</evidence>
<sequence length="135" mass="14931">MSTGTSAQELREFYGRYVEMANTRDFDGIREILHDEVLLGGTTPVPRDAIIAELRKHTEAVPDLHWEIQELLVEGSHIAARALDTGTPVAEWNGVAHTGASISVAETAFYEVVDGRFKTMTYLMDVDALRQQLAG</sequence>
<reference evidence="1" key="1">
    <citation type="journal article" date="2014" name="Int. J. Syst. Evol. Microbiol.">
        <title>Complete genome sequence of Corynebacterium casei LMG S-19264T (=DSM 44701T), isolated from a smear-ripened cheese.</title>
        <authorList>
            <consortium name="US DOE Joint Genome Institute (JGI-PGF)"/>
            <person name="Walter F."/>
            <person name="Albersmeier A."/>
            <person name="Kalinowski J."/>
            <person name="Ruckert C."/>
        </authorList>
    </citation>
    <scope>NUCLEOTIDE SEQUENCE</scope>
    <source>
        <strain evidence="1">JCM 3086</strain>
    </source>
</reference>
<dbReference type="Gene3D" id="3.10.450.50">
    <property type="match status" value="1"/>
</dbReference>
<dbReference type="Proteomes" id="UP000657574">
    <property type="component" value="Unassembled WGS sequence"/>
</dbReference>
<dbReference type="SUPFAM" id="SSF54427">
    <property type="entry name" value="NTF2-like"/>
    <property type="match status" value="1"/>
</dbReference>
<dbReference type="InterPro" id="IPR009959">
    <property type="entry name" value="Cyclase_SnoaL-like"/>
</dbReference>
<dbReference type="GO" id="GO:0030638">
    <property type="term" value="P:polyketide metabolic process"/>
    <property type="evidence" value="ECO:0007669"/>
    <property type="project" value="InterPro"/>
</dbReference>
<protein>
    <recommendedName>
        <fullName evidence="3">Ester cyclase</fullName>
    </recommendedName>
</protein>
<dbReference type="InterPro" id="IPR032710">
    <property type="entry name" value="NTF2-like_dom_sf"/>
</dbReference>
<comment type="caution">
    <text evidence="1">The sequence shown here is derived from an EMBL/GenBank/DDBJ whole genome shotgun (WGS) entry which is preliminary data.</text>
</comment>
<name>A0A917UJ49_9ACTN</name>
<accession>A0A917UJ49</accession>
<dbReference type="EMBL" id="BMQA01000066">
    <property type="protein sequence ID" value="GGJ61196.1"/>
    <property type="molecule type" value="Genomic_DNA"/>
</dbReference>